<keyword evidence="2" id="KW-0659">Purine metabolism</keyword>
<dbReference type="Gene3D" id="2.60.120.480">
    <property type="entry name" value="Ureidoglycolate hydrolase"/>
    <property type="match status" value="1"/>
</dbReference>
<dbReference type="SUPFAM" id="SSF51182">
    <property type="entry name" value="RmlC-like cupins"/>
    <property type="match status" value="1"/>
</dbReference>
<dbReference type="InterPro" id="IPR007247">
    <property type="entry name" value="Ureidogly_lyase"/>
</dbReference>
<dbReference type="InterPro" id="IPR047233">
    <property type="entry name" value="UAH_cupin"/>
</dbReference>
<evidence type="ECO:0000256" key="1">
    <source>
        <dbReference type="ARBA" id="ARBA00011738"/>
    </source>
</evidence>
<dbReference type="PANTHER" id="PTHR21221:SF1">
    <property type="entry name" value="UREIDOGLYCOLATE LYASE"/>
    <property type="match status" value="1"/>
</dbReference>
<organism evidence="5 6">
    <name type="scientific">Skermanella cutis</name>
    <dbReference type="NCBI Taxonomy" id="2775420"/>
    <lineage>
        <taxon>Bacteria</taxon>
        <taxon>Pseudomonadati</taxon>
        <taxon>Pseudomonadota</taxon>
        <taxon>Alphaproteobacteria</taxon>
        <taxon>Rhodospirillales</taxon>
        <taxon>Azospirillaceae</taxon>
        <taxon>Skermanella</taxon>
    </lineage>
</organism>
<dbReference type="GO" id="GO:0016829">
    <property type="term" value="F:lyase activity"/>
    <property type="evidence" value="ECO:0007669"/>
    <property type="project" value="UniProtKB-KW"/>
</dbReference>
<evidence type="ECO:0000313" key="6">
    <source>
        <dbReference type="Proteomes" id="UP000595197"/>
    </source>
</evidence>
<keyword evidence="6" id="KW-1185">Reference proteome</keyword>
<dbReference type="Proteomes" id="UP000595197">
    <property type="component" value="Chromosome"/>
</dbReference>
<dbReference type="PANTHER" id="PTHR21221">
    <property type="entry name" value="UREIDOGLYCOLATE HYDROLASE"/>
    <property type="match status" value="1"/>
</dbReference>
<gene>
    <name evidence="5" type="ORF">IGS68_13585</name>
</gene>
<dbReference type="RefSeq" id="WP_201080797.1">
    <property type="nucleotide sequence ID" value="NZ_CP067420.1"/>
</dbReference>
<evidence type="ECO:0000256" key="4">
    <source>
        <dbReference type="ARBA" id="ARBA00047684"/>
    </source>
</evidence>
<accession>A0ABX7BI39</accession>
<evidence type="ECO:0000313" key="5">
    <source>
        <dbReference type="EMBL" id="QQP92162.1"/>
    </source>
</evidence>
<sequence length="171" mass="18269">MSGIPIAARPLDPAAFAPFGEVIQAGLGTVSRVNDGRADRFDGVGRLERSMGDTAPTIAVYRIDASDLPHRVPLLERHPLSSQLFVPMNAARYLVVAVPSDADGLPVPERAEAFLAAGNQSINYRPGVWHCPLVALDRPADFVMVMGRAFDASADCEFFDLPEPIAVGQAS</sequence>
<dbReference type="InterPro" id="IPR011051">
    <property type="entry name" value="RmlC_Cupin_sf"/>
</dbReference>
<evidence type="ECO:0000256" key="2">
    <source>
        <dbReference type="ARBA" id="ARBA00022631"/>
    </source>
</evidence>
<evidence type="ECO:0000256" key="3">
    <source>
        <dbReference type="ARBA" id="ARBA00023239"/>
    </source>
</evidence>
<dbReference type="CDD" id="cd20298">
    <property type="entry name" value="cupin_UAH"/>
    <property type="match status" value="1"/>
</dbReference>
<dbReference type="InterPro" id="IPR024060">
    <property type="entry name" value="Ureidoglycolate_lyase_dom_sf"/>
</dbReference>
<protein>
    <submittedName>
        <fullName evidence="5">Ureidoglycolate lyase</fullName>
    </submittedName>
</protein>
<comment type="catalytic activity">
    <reaction evidence="4">
        <text>(S)-ureidoglycolate = urea + glyoxylate</text>
        <dbReference type="Rhea" id="RHEA:11304"/>
        <dbReference type="ChEBI" id="CHEBI:16199"/>
        <dbReference type="ChEBI" id="CHEBI:36655"/>
        <dbReference type="ChEBI" id="CHEBI:57296"/>
        <dbReference type="EC" id="4.3.2.3"/>
    </reaction>
</comment>
<proteinExistence type="predicted"/>
<dbReference type="PIRSF" id="PIRSF017306">
    <property type="entry name" value="Ureidogly_hydro"/>
    <property type="match status" value="1"/>
</dbReference>
<comment type="subunit">
    <text evidence="1">Homodimer.</text>
</comment>
<dbReference type="EMBL" id="CP067420">
    <property type="protein sequence ID" value="QQP92162.1"/>
    <property type="molecule type" value="Genomic_DNA"/>
</dbReference>
<keyword evidence="3 5" id="KW-0456">Lyase</keyword>
<name>A0ABX7BI39_9PROT</name>
<dbReference type="Pfam" id="PF04115">
    <property type="entry name" value="Ureidogly_lyase"/>
    <property type="match status" value="1"/>
</dbReference>
<reference evidence="5" key="1">
    <citation type="submission" date="2021-02" db="EMBL/GenBank/DDBJ databases">
        <title>Skermanella TT6 skin isolate.</title>
        <authorList>
            <person name="Lee K."/>
            <person name="Ganzorig M."/>
        </authorList>
    </citation>
    <scope>NUCLEOTIDE SEQUENCE</scope>
    <source>
        <strain evidence="5">TT6</strain>
    </source>
</reference>